<keyword evidence="2" id="KW-0695">RNA-directed DNA polymerase</keyword>
<proteinExistence type="predicted"/>
<dbReference type="Proteomes" id="UP000478052">
    <property type="component" value="Unassembled WGS sequence"/>
</dbReference>
<reference evidence="2 3" key="1">
    <citation type="submission" date="2019-08" db="EMBL/GenBank/DDBJ databases">
        <title>Whole genome of Aphis craccivora.</title>
        <authorList>
            <person name="Voronova N.V."/>
            <person name="Shulinski R.S."/>
            <person name="Bandarenka Y.V."/>
            <person name="Zhorov D.G."/>
            <person name="Warner D."/>
        </authorList>
    </citation>
    <scope>NUCLEOTIDE SEQUENCE [LARGE SCALE GENOMIC DNA]</scope>
    <source>
        <strain evidence="2">180601</strain>
        <tissue evidence="2">Whole Body</tissue>
    </source>
</reference>
<keyword evidence="2" id="KW-0808">Transferase</keyword>
<sequence>MSCTPRPVAADWTGRAPDRISDQIVRLPELGLYGGESLALGLGQPQTAADYGREAEHGRYQIVAVHAAVVGQHRVDLEGQERRDGQRDCVYSVGYGPGVGREQLAVDGGQQRAEAERVGHGQPADGQHAQPTVLGDVVRGAPVHVKVREYGRVERETGRAGHDHERPAAHPVGEHGGRQRGEQHRAREHQRQLVGVHGHVHLGERDGRVRYERGDAGHHPEHGQALHDDQRLEAHPVGEQLGERRVAHLLAYALHHRVHLVVHRTAGVVAPEPHQRPFGVGQPVFHHVKVRRLGNGGEHGAEHHRTGHRGVRQVRVIQVHAGRVHVQYAHVHHYLEHGAQGAPDLGPGDLARVHRQHRVRAGREQALREPHGQQPLERVHVQQGHPGGQRHRPDDLQAGLAAPTVGQHAERQRSQDQTPVDDRHEPRRLVHRHRYRAVWS</sequence>
<dbReference type="AlphaFoldDB" id="A0A6G0Z0Z7"/>
<feature type="region of interest" description="Disordered" evidence="1">
    <location>
        <begin position="357"/>
        <end position="376"/>
    </location>
</feature>
<organism evidence="2 3">
    <name type="scientific">Aphis craccivora</name>
    <name type="common">Cowpea aphid</name>
    <dbReference type="NCBI Taxonomy" id="307492"/>
    <lineage>
        <taxon>Eukaryota</taxon>
        <taxon>Metazoa</taxon>
        <taxon>Ecdysozoa</taxon>
        <taxon>Arthropoda</taxon>
        <taxon>Hexapoda</taxon>
        <taxon>Insecta</taxon>
        <taxon>Pterygota</taxon>
        <taxon>Neoptera</taxon>
        <taxon>Paraneoptera</taxon>
        <taxon>Hemiptera</taxon>
        <taxon>Sternorrhyncha</taxon>
        <taxon>Aphidomorpha</taxon>
        <taxon>Aphidoidea</taxon>
        <taxon>Aphididae</taxon>
        <taxon>Aphidini</taxon>
        <taxon>Aphis</taxon>
        <taxon>Aphis</taxon>
    </lineage>
</organism>
<evidence type="ECO:0000256" key="1">
    <source>
        <dbReference type="SAM" id="MobiDB-lite"/>
    </source>
</evidence>
<dbReference type="EMBL" id="VUJU01001788">
    <property type="protein sequence ID" value="KAF0763832.1"/>
    <property type="molecule type" value="Genomic_DNA"/>
</dbReference>
<feature type="region of interest" description="Disordered" evidence="1">
    <location>
        <begin position="382"/>
        <end position="440"/>
    </location>
</feature>
<accession>A0A6G0Z0Z7</accession>
<feature type="region of interest" description="Disordered" evidence="1">
    <location>
        <begin position="153"/>
        <end position="189"/>
    </location>
</feature>
<gene>
    <name evidence="2" type="ORF">FWK35_00005556</name>
</gene>
<feature type="compositionally biased region" description="Basic residues" evidence="1">
    <location>
        <begin position="429"/>
        <end position="440"/>
    </location>
</feature>
<evidence type="ECO:0000313" key="2">
    <source>
        <dbReference type="EMBL" id="KAF0763832.1"/>
    </source>
</evidence>
<dbReference type="GO" id="GO:0003964">
    <property type="term" value="F:RNA-directed DNA polymerase activity"/>
    <property type="evidence" value="ECO:0007669"/>
    <property type="project" value="UniProtKB-KW"/>
</dbReference>
<feature type="compositionally biased region" description="Basic and acidic residues" evidence="1">
    <location>
        <begin position="361"/>
        <end position="371"/>
    </location>
</feature>
<feature type="compositionally biased region" description="Basic and acidic residues" evidence="1">
    <location>
        <begin position="408"/>
        <end position="428"/>
    </location>
</feature>
<keyword evidence="3" id="KW-1185">Reference proteome</keyword>
<evidence type="ECO:0000313" key="3">
    <source>
        <dbReference type="Proteomes" id="UP000478052"/>
    </source>
</evidence>
<protein>
    <submittedName>
        <fullName evidence="2">Reverse transcriptase domain-containing protein</fullName>
    </submittedName>
</protein>
<feature type="region of interest" description="Disordered" evidence="1">
    <location>
        <begin position="107"/>
        <end position="132"/>
    </location>
</feature>
<keyword evidence="2" id="KW-0548">Nucleotidyltransferase</keyword>
<comment type="caution">
    <text evidence="2">The sequence shown here is derived from an EMBL/GenBank/DDBJ whole genome shotgun (WGS) entry which is preliminary data.</text>
</comment>
<name>A0A6G0Z0Z7_APHCR</name>